<comment type="caution">
    <text evidence="4">The sequence shown here is derived from an EMBL/GenBank/DDBJ whole genome shotgun (WGS) entry which is preliminary data.</text>
</comment>
<dbReference type="PROSITE" id="PS50234">
    <property type="entry name" value="VWFA"/>
    <property type="match status" value="1"/>
</dbReference>
<protein>
    <recommendedName>
        <fullName evidence="3">VWFA domain-containing protein</fullName>
    </recommendedName>
</protein>
<dbReference type="SUPFAM" id="SSF53300">
    <property type="entry name" value="vWA-like"/>
    <property type="match status" value="1"/>
</dbReference>
<feature type="transmembrane region" description="Helical" evidence="1">
    <location>
        <begin position="308"/>
        <end position="330"/>
    </location>
</feature>
<keyword evidence="1" id="KW-0812">Transmembrane</keyword>
<evidence type="ECO:0000256" key="1">
    <source>
        <dbReference type="SAM" id="Phobius"/>
    </source>
</evidence>
<name>A0ABQ6MES8_9STRA</name>
<reference evidence="4 5" key="1">
    <citation type="journal article" date="2023" name="Commun. Biol.">
        <title>Genome analysis of Parmales, the sister group of diatoms, reveals the evolutionary specialization of diatoms from phago-mixotrophs to photoautotrophs.</title>
        <authorList>
            <person name="Ban H."/>
            <person name="Sato S."/>
            <person name="Yoshikawa S."/>
            <person name="Yamada K."/>
            <person name="Nakamura Y."/>
            <person name="Ichinomiya M."/>
            <person name="Sato N."/>
            <person name="Blanc-Mathieu R."/>
            <person name="Endo H."/>
            <person name="Kuwata A."/>
            <person name="Ogata H."/>
        </authorList>
    </citation>
    <scope>NUCLEOTIDE SEQUENCE [LARGE SCALE GENOMIC DNA]</scope>
</reference>
<evidence type="ECO:0000256" key="2">
    <source>
        <dbReference type="SAM" id="SignalP"/>
    </source>
</evidence>
<keyword evidence="1" id="KW-0472">Membrane</keyword>
<dbReference type="Pfam" id="PF00092">
    <property type="entry name" value="VWA"/>
    <property type="match status" value="1"/>
</dbReference>
<feature type="transmembrane region" description="Helical" evidence="1">
    <location>
        <begin position="342"/>
        <end position="369"/>
    </location>
</feature>
<dbReference type="Gene3D" id="3.40.50.410">
    <property type="entry name" value="von Willebrand factor, type A domain"/>
    <property type="match status" value="1"/>
</dbReference>
<dbReference type="PRINTS" id="PR00453">
    <property type="entry name" value="VWFADOMAIN"/>
</dbReference>
<feature type="chain" id="PRO_5045554668" description="VWFA domain-containing protein" evidence="2">
    <location>
        <begin position="23"/>
        <end position="477"/>
    </location>
</feature>
<feature type="domain" description="VWFA" evidence="3">
    <location>
        <begin position="61"/>
        <end position="251"/>
    </location>
</feature>
<evidence type="ECO:0000313" key="4">
    <source>
        <dbReference type="EMBL" id="GMI24495.1"/>
    </source>
</evidence>
<dbReference type="SMART" id="SM00327">
    <property type="entry name" value="VWA"/>
    <property type="match status" value="1"/>
</dbReference>
<keyword evidence="5" id="KW-1185">Reference proteome</keyword>
<gene>
    <name evidence="4" type="ORF">TeGR_g12043</name>
</gene>
<evidence type="ECO:0000313" key="5">
    <source>
        <dbReference type="Proteomes" id="UP001165060"/>
    </source>
</evidence>
<keyword evidence="1" id="KW-1133">Transmembrane helix</keyword>
<dbReference type="CDD" id="cd00198">
    <property type="entry name" value="vWFA"/>
    <property type="match status" value="1"/>
</dbReference>
<sequence>MSPLLALSLLLCLVLSLSPATAGSIGACDIEGGGVLPAYPDKNVAVCADTSSPSGCGSKVDIVYVIDGSGSIAAADYILIIEFLQELTSKFQVKDSKVRVGVVQYAGDDSLGVCQTTSSPYSCPVDVLDRFIVQDLSGDPKQVCATLEAPKINDGTPIIQAMAVAHCILLGSSRSQRKMIFITDGQATRGDEITALATQMKAEDISIFSLAIGSGADVALMESIASLPVEDHSYQTQDFQALLTSDFITKFVGDIECAAKERCECWHKPDLLVCPLVQALLEYECGGGTGEFFYDCTEEQHKEENNAYVLWNLLAWVYKFLFVMTVRFVFQCHTIDLGKVNFLCFDFIPLAWLFLLAANLALILLTYLFRCIMPVWAVFFFIFLHIDAVVCIADRMMNKKLIAPPKPPPPRSNLELFAYTNNKKGWKEKAYATFELRGAKKQIAKDSGKAKKAEKAAKARKESIMKKGFSMKGAGIV</sequence>
<feature type="signal peptide" evidence="2">
    <location>
        <begin position="1"/>
        <end position="22"/>
    </location>
</feature>
<dbReference type="EMBL" id="BRYB01001382">
    <property type="protein sequence ID" value="GMI24495.1"/>
    <property type="molecule type" value="Genomic_DNA"/>
</dbReference>
<dbReference type="PANTHER" id="PTHR24020:SF84">
    <property type="entry name" value="VWFA DOMAIN-CONTAINING PROTEIN"/>
    <property type="match status" value="1"/>
</dbReference>
<feature type="transmembrane region" description="Helical" evidence="1">
    <location>
        <begin position="375"/>
        <end position="393"/>
    </location>
</feature>
<dbReference type="InterPro" id="IPR002035">
    <property type="entry name" value="VWF_A"/>
</dbReference>
<keyword evidence="2" id="KW-0732">Signal</keyword>
<proteinExistence type="predicted"/>
<accession>A0ABQ6MES8</accession>
<evidence type="ECO:0000259" key="3">
    <source>
        <dbReference type="PROSITE" id="PS50234"/>
    </source>
</evidence>
<dbReference type="PANTHER" id="PTHR24020">
    <property type="entry name" value="COLLAGEN ALPHA"/>
    <property type="match status" value="1"/>
</dbReference>
<dbReference type="InterPro" id="IPR050525">
    <property type="entry name" value="ECM_Assembly_Org"/>
</dbReference>
<dbReference type="InterPro" id="IPR036465">
    <property type="entry name" value="vWFA_dom_sf"/>
</dbReference>
<dbReference type="Proteomes" id="UP001165060">
    <property type="component" value="Unassembled WGS sequence"/>
</dbReference>
<organism evidence="4 5">
    <name type="scientific">Tetraparma gracilis</name>
    <dbReference type="NCBI Taxonomy" id="2962635"/>
    <lineage>
        <taxon>Eukaryota</taxon>
        <taxon>Sar</taxon>
        <taxon>Stramenopiles</taxon>
        <taxon>Ochrophyta</taxon>
        <taxon>Bolidophyceae</taxon>
        <taxon>Parmales</taxon>
        <taxon>Triparmaceae</taxon>
        <taxon>Tetraparma</taxon>
    </lineage>
</organism>